<evidence type="ECO:0000313" key="1">
    <source>
        <dbReference type="EMBL" id="GEU83482.1"/>
    </source>
</evidence>
<sequence>MKIPSWMITNEIKLTDHYHILCIPPRRSTRLTVPTPVPTNAEADDIILQVTIQVSLTEQKSHDELEAKQNVLKVKEHLIAGEIEKLVEGAENVENVDVNININEEEEESTEDDYELKLNEKGKHVKESRSTPSPIKIRSPRTHSTLISLDTEKLQELMETYPKPSSLTPSSFLSKSNMTATNRLLSLFKPKPGYFKRYKSFLDELQGRYGYLFEHLKTSEQGPLMPGNQEQLDDYDFWTNSYATDDDEIPNEKVSQELGEEMSHTVDEAKLHKVFDETLRQQCTYEHQYHINQMQNFLKNDSVWERRKEIIVTPHPQRPTLVVQSCQRDPKAPALSLVNQDLLYLKKGNLGLKKIMMSLYKFPVVILPDDDIEERTSRWIFYIKKQKEPKKSKEVVYLNSKIVKIIKTYWEIGHEHKFITEIVSRRENGSIVLITESDYKNLNKNDIENIKSLIVNHKVNDYAKTDLLWSLSVFIESIVIWERVHDFHLCLESYQPKVNLTAPTITFPGIEKFKVFSTVSEPVYGIIYKNSKKEKKVMSLTPPNSHAAGPTIWVLSHSTIT</sequence>
<protein>
    <submittedName>
        <fullName evidence="1">Uncharacterized protein</fullName>
    </submittedName>
</protein>
<organism evidence="1">
    <name type="scientific">Tanacetum cinerariifolium</name>
    <name type="common">Dalmatian daisy</name>
    <name type="synonym">Chrysanthemum cinerariifolium</name>
    <dbReference type="NCBI Taxonomy" id="118510"/>
    <lineage>
        <taxon>Eukaryota</taxon>
        <taxon>Viridiplantae</taxon>
        <taxon>Streptophyta</taxon>
        <taxon>Embryophyta</taxon>
        <taxon>Tracheophyta</taxon>
        <taxon>Spermatophyta</taxon>
        <taxon>Magnoliopsida</taxon>
        <taxon>eudicotyledons</taxon>
        <taxon>Gunneridae</taxon>
        <taxon>Pentapetalae</taxon>
        <taxon>asterids</taxon>
        <taxon>campanulids</taxon>
        <taxon>Asterales</taxon>
        <taxon>Asteraceae</taxon>
        <taxon>Asteroideae</taxon>
        <taxon>Anthemideae</taxon>
        <taxon>Anthemidinae</taxon>
        <taxon>Tanacetum</taxon>
    </lineage>
</organism>
<name>A0A6L2NEL7_TANCI</name>
<reference evidence="1" key="1">
    <citation type="journal article" date="2019" name="Sci. Rep.">
        <title>Draft genome of Tanacetum cinerariifolium, the natural source of mosquito coil.</title>
        <authorList>
            <person name="Yamashiro T."/>
            <person name="Shiraishi A."/>
            <person name="Satake H."/>
            <person name="Nakayama K."/>
        </authorList>
    </citation>
    <scope>NUCLEOTIDE SEQUENCE</scope>
</reference>
<dbReference type="AlphaFoldDB" id="A0A6L2NEL7"/>
<gene>
    <name evidence="1" type="ORF">Tci_055460</name>
</gene>
<proteinExistence type="predicted"/>
<comment type="caution">
    <text evidence="1">The sequence shown here is derived from an EMBL/GenBank/DDBJ whole genome shotgun (WGS) entry which is preliminary data.</text>
</comment>
<accession>A0A6L2NEL7</accession>
<dbReference type="EMBL" id="BKCJ010008692">
    <property type="protein sequence ID" value="GEU83482.1"/>
    <property type="molecule type" value="Genomic_DNA"/>
</dbReference>